<comment type="caution">
    <text evidence="1">The sequence shown here is derived from an EMBL/GenBank/DDBJ whole genome shotgun (WGS) entry which is preliminary data.</text>
</comment>
<dbReference type="Proteomes" id="UP001145114">
    <property type="component" value="Unassembled WGS sequence"/>
</dbReference>
<feature type="non-terminal residue" evidence="1">
    <location>
        <position position="1"/>
    </location>
</feature>
<gene>
    <name evidence="1" type="ORF">EV182_005736</name>
</gene>
<evidence type="ECO:0000313" key="2">
    <source>
        <dbReference type="Proteomes" id="UP001145114"/>
    </source>
</evidence>
<proteinExistence type="predicted"/>
<accession>A0ACC1HD20</accession>
<keyword evidence="2" id="KW-1185">Reference proteome</keyword>
<reference evidence="1" key="1">
    <citation type="submission" date="2022-06" db="EMBL/GenBank/DDBJ databases">
        <title>Phylogenomic reconstructions and comparative analyses of Kickxellomycotina fungi.</title>
        <authorList>
            <person name="Reynolds N.K."/>
            <person name="Stajich J.E."/>
            <person name="Barry K."/>
            <person name="Grigoriev I.V."/>
            <person name="Crous P."/>
            <person name="Smith M.E."/>
        </authorList>
    </citation>
    <scope>NUCLEOTIDE SEQUENCE</scope>
    <source>
        <strain evidence="1">RSA 2271</strain>
    </source>
</reference>
<name>A0ACC1HD20_9FUNG</name>
<organism evidence="1 2">
    <name type="scientific">Spiromyces aspiralis</name>
    <dbReference type="NCBI Taxonomy" id="68401"/>
    <lineage>
        <taxon>Eukaryota</taxon>
        <taxon>Fungi</taxon>
        <taxon>Fungi incertae sedis</taxon>
        <taxon>Zoopagomycota</taxon>
        <taxon>Kickxellomycotina</taxon>
        <taxon>Kickxellomycetes</taxon>
        <taxon>Kickxellales</taxon>
        <taxon>Kickxellaceae</taxon>
        <taxon>Spiromyces</taxon>
    </lineage>
</organism>
<sequence length="441" mass="49517">VEKLRNLLKDVAEGRAFLLQGGDCAESFDYCHSAHIEDKLKVLLQMSLVLIWGMRMPVVRIARMAGQYAKPRSKSHETIDGKTILSYRGDNVNGIDPSDRRPDPQRLLMAYFHSVATLNHIRSLINTGFADLHHPNAWDLGYVRDDSTREQYQVVVNQLLNSISFMKTIGADQSAAVLETIDLFTSHEGLLLEYEQALTRKALNPAARALLGKPATIFDGPESPPIKPSDFSGHLRSWYNLSAHFLWIGDRTRQIDGGHVEYFRGIRNPIGIKVGPSMLPEELPRLLDILNPDQEPGKVTLITRYGAKKIEQYLPVHIKAVRGSGHKVVWCCDPCHGNTTSTPTGHKTRRFEDILAEIELSIRIHQENDSMLNGIHLELTGEHVTECTGGSVALTEGDLPTNYQTFCDPRLNYMQSLDIAFKISKRYQETREANGSSVNVR</sequence>
<evidence type="ECO:0000313" key="1">
    <source>
        <dbReference type="EMBL" id="KAJ1673182.1"/>
    </source>
</evidence>
<dbReference type="EMBL" id="JAMZIH010007280">
    <property type="protein sequence ID" value="KAJ1673182.1"/>
    <property type="molecule type" value="Genomic_DNA"/>
</dbReference>
<protein>
    <submittedName>
        <fullName evidence="1">Uncharacterized protein</fullName>
    </submittedName>
</protein>